<organism evidence="2 3">
    <name type="scientific">Bradyrhizobium retamae</name>
    <dbReference type="NCBI Taxonomy" id="1300035"/>
    <lineage>
        <taxon>Bacteria</taxon>
        <taxon>Pseudomonadati</taxon>
        <taxon>Pseudomonadota</taxon>
        <taxon>Alphaproteobacteria</taxon>
        <taxon>Hyphomicrobiales</taxon>
        <taxon>Nitrobacteraceae</taxon>
        <taxon>Bradyrhizobium</taxon>
    </lineage>
</organism>
<evidence type="ECO:0000313" key="2">
    <source>
        <dbReference type="EMBL" id="KRR28842.1"/>
    </source>
</evidence>
<feature type="compositionally biased region" description="Basic and acidic residues" evidence="1">
    <location>
        <begin position="59"/>
        <end position="97"/>
    </location>
</feature>
<evidence type="ECO:0000313" key="3">
    <source>
        <dbReference type="Proteomes" id="UP000052023"/>
    </source>
</evidence>
<accession>A0A0R3N9W7</accession>
<gene>
    <name evidence="2" type="ORF">CQ13_39205</name>
</gene>
<dbReference type="Proteomes" id="UP000052023">
    <property type="component" value="Unassembled WGS sequence"/>
</dbReference>
<name>A0A0R3N9W7_9BRAD</name>
<feature type="compositionally biased region" description="Basic and acidic residues" evidence="1">
    <location>
        <begin position="1"/>
        <end position="10"/>
    </location>
</feature>
<protein>
    <submittedName>
        <fullName evidence="2">Uncharacterized protein</fullName>
    </submittedName>
</protein>
<keyword evidence="3" id="KW-1185">Reference proteome</keyword>
<feature type="compositionally biased region" description="Low complexity" evidence="1">
    <location>
        <begin position="43"/>
        <end position="52"/>
    </location>
</feature>
<dbReference type="OrthoDB" id="8238730at2"/>
<reference evidence="2 3" key="1">
    <citation type="submission" date="2014-03" db="EMBL/GenBank/DDBJ databases">
        <title>Bradyrhizobium valentinum sp. nov., isolated from effective nodules of Lupinus mariae-josephae, a lupine endemic of basic-lime soils in Eastern Spain.</title>
        <authorList>
            <person name="Duran D."/>
            <person name="Rey L."/>
            <person name="Navarro A."/>
            <person name="Busquets A."/>
            <person name="Imperial J."/>
            <person name="Ruiz-Argueso T."/>
        </authorList>
    </citation>
    <scope>NUCLEOTIDE SEQUENCE [LARGE SCALE GENOMIC DNA]</scope>
    <source>
        <strain evidence="2 3">Ro19</strain>
    </source>
</reference>
<dbReference type="RefSeq" id="WP_057842671.1">
    <property type="nucleotide sequence ID" value="NZ_LLYA01000060.1"/>
</dbReference>
<comment type="caution">
    <text evidence="2">The sequence shown here is derived from an EMBL/GenBank/DDBJ whole genome shotgun (WGS) entry which is preliminary data.</text>
</comment>
<proteinExistence type="predicted"/>
<dbReference type="AlphaFoldDB" id="A0A0R3N9W7"/>
<evidence type="ECO:0000256" key="1">
    <source>
        <dbReference type="SAM" id="MobiDB-lite"/>
    </source>
</evidence>
<feature type="region of interest" description="Disordered" evidence="1">
    <location>
        <begin position="1"/>
        <end position="97"/>
    </location>
</feature>
<feature type="compositionally biased region" description="Basic and acidic residues" evidence="1">
    <location>
        <begin position="24"/>
        <end position="37"/>
    </location>
</feature>
<sequence>MSKFHEKVEAQTKQIIGQMLGDELLVREGKEQHRQATEPDPTDPGSTDPGSSNGSDDQGIVRDQRGQEQPKDKERAQRVSRIDRGGDPPGKKTSDDR</sequence>
<dbReference type="EMBL" id="LLYA01000060">
    <property type="protein sequence ID" value="KRR28842.1"/>
    <property type="molecule type" value="Genomic_DNA"/>
</dbReference>